<feature type="transmembrane region" description="Helical" evidence="9">
    <location>
        <begin position="194"/>
        <end position="212"/>
    </location>
</feature>
<name>A0AAD5GL93_AMBAR</name>
<feature type="transmembrane region" description="Helical" evidence="9">
    <location>
        <begin position="324"/>
        <end position="346"/>
    </location>
</feature>
<evidence type="ECO:0000256" key="7">
    <source>
        <dbReference type="ARBA" id="ARBA00023065"/>
    </source>
</evidence>
<feature type="transmembrane region" description="Helical" evidence="9">
    <location>
        <begin position="224"/>
        <end position="250"/>
    </location>
</feature>
<dbReference type="GO" id="GO:0016020">
    <property type="term" value="C:membrane"/>
    <property type="evidence" value="ECO:0007669"/>
    <property type="project" value="UniProtKB-SubCell"/>
</dbReference>
<dbReference type="PANTHER" id="PTHR16254">
    <property type="entry name" value="POTASSIUM/PROTON ANTIPORTER-RELATED"/>
    <property type="match status" value="1"/>
</dbReference>
<evidence type="ECO:0000256" key="1">
    <source>
        <dbReference type="ARBA" id="ARBA00004141"/>
    </source>
</evidence>
<dbReference type="InterPro" id="IPR038770">
    <property type="entry name" value="Na+/solute_symporter_sf"/>
</dbReference>
<protein>
    <recommendedName>
        <fullName evidence="10">Cation/H+ exchanger transmembrane domain-containing protein</fullName>
    </recommendedName>
</protein>
<dbReference type="InterPro" id="IPR045158">
    <property type="entry name" value="KEA4/5/6-like"/>
</dbReference>
<evidence type="ECO:0000313" key="11">
    <source>
        <dbReference type="EMBL" id="KAI7743683.1"/>
    </source>
</evidence>
<feature type="domain" description="Cation/H+ exchanger transmembrane" evidence="10">
    <location>
        <begin position="90"/>
        <end position="246"/>
    </location>
</feature>
<keyword evidence="2" id="KW-0813">Transport</keyword>
<proteinExistence type="predicted"/>
<feature type="non-terminal residue" evidence="11">
    <location>
        <position position="1"/>
    </location>
</feature>
<feature type="transmembrane region" description="Helical" evidence="9">
    <location>
        <begin position="158"/>
        <end position="182"/>
    </location>
</feature>
<evidence type="ECO:0000256" key="2">
    <source>
        <dbReference type="ARBA" id="ARBA00022448"/>
    </source>
</evidence>
<evidence type="ECO:0000256" key="8">
    <source>
        <dbReference type="ARBA" id="ARBA00023136"/>
    </source>
</evidence>
<gene>
    <name evidence="11" type="ORF">M8C21_004131</name>
</gene>
<dbReference type="Proteomes" id="UP001206925">
    <property type="component" value="Unassembled WGS sequence"/>
</dbReference>
<dbReference type="AlphaFoldDB" id="A0AAD5GL93"/>
<dbReference type="PANTHER" id="PTHR16254:SF14">
    <property type="entry name" value="TRANSMEMBRANE AND COILED-COIL DOMAIN-CONTAINING PROTEIN 3"/>
    <property type="match status" value="1"/>
</dbReference>
<keyword evidence="8 9" id="KW-0472">Membrane</keyword>
<evidence type="ECO:0000259" key="10">
    <source>
        <dbReference type="Pfam" id="PF00999"/>
    </source>
</evidence>
<keyword evidence="7" id="KW-0406">Ion transport</keyword>
<evidence type="ECO:0000256" key="9">
    <source>
        <dbReference type="SAM" id="Phobius"/>
    </source>
</evidence>
<reference evidence="11" key="1">
    <citation type="submission" date="2022-06" db="EMBL/GenBank/DDBJ databases">
        <title>Uncovering the hologenomic basis of an extraordinary plant invasion.</title>
        <authorList>
            <person name="Bieker V.C."/>
            <person name="Martin M.D."/>
            <person name="Gilbert T."/>
            <person name="Hodgins K."/>
            <person name="Battlay P."/>
            <person name="Petersen B."/>
            <person name="Wilson J."/>
        </authorList>
    </citation>
    <scope>NUCLEOTIDE SEQUENCE</scope>
    <source>
        <strain evidence="11">AA19_3_7</strain>
        <tissue evidence="11">Leaf</tissue>
    </source>
</reference>
<keyword evidence="6 9" id="KW-1133">Transmembrane helix</keyword>
<dbReference type="Gene3D" id="1.20.1530.20">
    <property type="match status" value="1"/>
</dbReference>
<keyword evidence="4 9" id="KW-0812">Transmembrane</keyword>
<evidence type="ECO:0000256" key="5">
    <source>
        <dbReference type="ARBA" id="ARBA00022729"/>
    </source>
</evidence>
<dbReference type="GO" id="GO:0015386">
    <property type="term" value="F:potassium:proton antiporter activity"/>
    <property type="evidence" value="ECO:0007669"/>
    <property type="project" value="InterPro"/>
</dbReference>
<organism evidence="11 12">
    <name type="scientific">Ambrosia artemisiifolia</name>
    <name type="common">Common ragweed</name>
    <dbReference type="NCBI Taxonomy" id="4212"/>
    <lineage>
        <taxon>Eukaryota</taxon>
        <taxon>Viridiplantae</taxon>
        <taxon>Streptophyta</taxon>
        <taxon>Embryophyta</taxon>
        <taxon>Tracheophyta</taxon>
        <taxon>Spermatophyta</taxon>
        <taxon>Magnoliopsida</taxon>
        <taxon>eudicotyledons</taxon>
        <taxon>Gunneridae</taxon>
        <taxon>Pentapetalae</taxon>
        <taxon>asterids</taxon>
        <taxon>campanulids</taxon>
        <taxon>Asterales</taxon>
        <taxon>Asteraceae</taxon>
        <taxon>Asteroideae</taxon>
        <taxon>Heliantheae alliance</taxon>
        <taxon>Heliantheae</taxon>
        <taxon>Ambrosia</taxon>
    </lineage>
</organism>
<accession>A0AAD5GL93</accession>
<keyword evidence="12" id="KW-1185">Reference proteome</keyword>
<keyword evidence="3" id="KW-0050">Antiport</keyword>
<dbReference type="Pfam" id="PF00999">
    <property type="entry name" value="Na_H_Exchanger"/>
    <property type="match status" value="1"/>
</dbReference>
<keyword evidence="5" id="KW-0732">Signal</keyword>
<sequence length="376" mass="40110">NDAGSFNNSVAGQQAVLETVARVKSKKNDTKDDKSFQLHHVFNIDNDNGAEETPTLIDRKDNVFIISNFKSKYPVLQLDLRLISDLVVVIVSATCGGIAFACAGQPVFTGYLLAGSIVGPGGLDVVSELVQVETVAQFGVIFLLFALGLEFSMAKLKVVRAVAVLGGLLQSLLFMCVCGIAAALCGGKSSEGVFVGVLLSMSSTAVVLKFLMEKNSVNALHGQVTIGTLILQLVRLVTLVAFLAALSVLSRTGLPWFLKLMINLSSQTNELYQLASVAFCLLVAWSSDKLGLSLELGSFAAGVMISTTDLAQHTLEQVEPIRNFFAALFLASIGMLIHVGMSLAQIGEFAFVLLSRASNLHLVEGKLYFDLLSDKA</sequence>
<feature type="transmembrane region" description="Helical" evidence="9">
    <location>
        <begin position="134"/>
        <end position="151"/>
    </location>
</feature>
<evidence type="ECO:0000256" key="4">
    <source>
        <dbReference type="ARBA" id="ARBA00022692"/>
    </source>
</evidence>
<dbReference type="EMBL" id="JAMZMK010007700">
    <property type="protein sequence ID" value="KAI7743683.1"/>
    <property type="molecule type" value="Genomic_DNA"/>
</dbReference>
<comment type="caution">
    <text evidence="11">The sequence shown here is derived from an EMBL/GenBank/DDBJ whole genome shotgun (WGS) entry which is preliminary data.</text>
</comment>
<dbReference type="InterPro" id="IPR006153">
    <property type="entry name" value="Cation/H_exchanger_TM"/>
</dbReference>
<feature type="transmembrane region" description="Helical" evidence="9">
    <location>
        <begin position="86"/>
        <end position="114"/>
    </location>
</feature>
<evidence type="ECO:0000256" key="3">
    <source>
        <dbReference type="ARBA" id="ARBA00022449"/>
    </source>
</evidence>
<evidence type="ECO:0000256" key="6">
    <source>
        <dbReference type="ARBA" id="ARBA00022989"/>
    </source>
</evidence>
<comment type="subcellular location">
    <subcellularLocation>
        <location evidence="1">Membrane</location>
        <topology evidence="1">Multi-pass membrane protein</topology>
    </subcellularLocation>
</comment>
<evidence type="ECO:0000313" key="12">
    <source>
        <dbReference type="Proteomes" id="UP001206925"/>
    </source>
</evidence>